<dbReference type="Gene3D" id="3.40.50.150">
    <property type="entry name" value="Vaccinia Virus protein VP39"/>
    <property type="match status" value="1"/>
</dbReference>
<dbReference type="GO" id="GO:0032259">
    <property type="term" value="P:methylation"/>
    <property type="evidence" value="ECO:0007669"/>
    <property type="project" value="UniProtKB-KW"/>
</dbReference>
<dbReference type="Pfam" id="PF08241">
    <property type="entry name" value="Methyltransf_11"/>
    <property type="match status" value="1"/>
</dbReference>
<dbReference type="GO" id="GO:0008757">
    <property type="term" value="F:S-adenosylmethionine-dependent methyltransferase activity"/>
    <property type="evidence" value="ECO:0007669"/>
    <property type="project" value="InterPro"/>
</dbReference>
<feature type="domain" description="Methyltransferase type 11" evidence="1">
    <location>
        <begin position="74"/>
        <end position="187"/>
    </location>
</feature>
<keyword evidence="2" id="KW-0489">Methyltransferase</keyword>
<proteinExistence type="predicted"/>
<reference evidence="2 3" key="1">
    <citation type="submission" date="2013-08" db="EMBL/GenBank/DDBJ databases">
        <title>The genome sequence of Skermanella stibiiresistens.</title>
        <authorList>
            <person name="Zhu W."/>
            <person name="Wang G."/>
        </authorList>
    </citation>
    <scope>NUCLEOTIDE SEQUENCE [LARGE SCALE GENOMIC DNA]</scope>
    <source>
        <strain evidence="2 3">SB22</strain>
    </source>
</reference>
<gene>
    <name evidence="2" type="ORF">N825_06080</name>
</gene>
<dbReference type="PANTHER" id="PTHR43464">
    <property type="entry name" value="METHYLTRANSFERASE"/>
    <property type="match status" value="1"/>
</dbReference>
<accession>W9H0G5</accession>
<dbReference type="PANTHER" id="PTHR43464:SF94">
    <property type="entry name" value="MALONYL-[ACYL-CARRIER PROTEIN] O-METHYLTRANSFERASE"/>
    <property type="match status" value="1"/>
</dbReference>
<dbReference type="EMBL" id="AVFL01000011">
    <property type="protein sequence ID" value="EWY39650.1"/>
    <property type="molecule type" value="Genomic_DNA"/>
</dbReference>
<evidence type="ECO:0000313" key="2">
    <source>
        <dbReference type="EMBL" id="EWY39650.1"/>
    </source>
</evidence>
<dbReference type="InterPro" id="IPR013216">
    <property type="entry name" value="Methyltransf_11"/>
</dbReference>
<dbReference type="AlphaFoldDB" id="W9H0G5"/>
<protein>
    <submittedName>
        <fullName evidence="2">Methyltransferase</fullName>
    </submittedName>
</protein>
<dbReference type="PATRIC" id="fig|1385369.3.peg.3423"/>
<keyword evidence="2" id="KW-0808">Transferase</keyword>
<dbReference type="Proteomes" id="UP000019486">
    <property type="component" value="Unassembled WGS sequence"/>
</dbReference>
<organism evidence="2 3">
    <name type="scientific">Skermanella stibiiresistens SB22</name>
    <dbReference type="NCBI Taxonomy" id="1385369"/>
    <lineage>
        <taxon>Bacteria</taxon>
        <taxon>Pseudomonadati</taxon>
        <taxon>Pseudomonadota</taxon>
        <taxon>Alphaproteobacteria</taxon>
        <taxon>Rhodospirillales</taxon>
        <taxon>Azospirillaceae</taxon>
        <taxon>Skermanella</taxon>
    </lineage>
</organism>
<keyword evidence="3" id="KW-1185">Reference proteome</keyword>
<sequence>MPANQRVIKLLVRQDARDAQRLDALCEHIARNRFMPVPPSENIFVGDGDFRAIGAEFLRHFVKLGDLRPTDRVLEIGCGIGRMALPLTQYLSDGTYDGMDVVADGITWCGQNITPVYPTFRFHHMDVANDLYNPAGRIESTAVTLPFADQSFDFVLLTSVLTHLQAAETLAYAWDISRLLRSGGRCFLSLFLMNDSAREGLRAGDRRLDFKPDEDGPTWLANPEIPSAAVAHDEKFLLDMFASVGLKPAKPIVYGTWCGRPNAVSYQDLLVLEKAPLP</sequence>
<comment type="caution">
    <text evidence="2">The sequence shown here is derived from an EMBL/GenBank/DDBJ whole genome shotgun (WGS) entry which is preliminary data.</text>
</comment>
<dbReference type="CDD" id="cd02440">
    <property type="entry name" value="AdoMet_MTases"/>
    <property type="match status" value="1"/>
</dbReference>
<evidence type="ECO:0000259" key="1">
    <source>
        <dbReference type="Pfam" id="PF08241"/>
    </source>
</evidence>
<dbReference type="STRING" id="1385369.N825_06080"/>
<dbReference type="InterPro" id="IPR029063">
    <property type="entry name" value="SAM-dependent_MTases_sf"/>
</dbReference>
<dbReference type="SUPFAM" id="SSF53335">
    <property type="entry name" value="S-adenosyl-L-methionine-dependent methyltransferases"/>
    <property type="match status" value="1"/>
</dbReference>
<evidence type="ECO:0000313" key="3">
    <source>
        <dbReference type="Proteomes" id="UP000019486"/>
    </source>
</evidence>
<name>W9H0G5_9PROT</name>